<dbReference type="GO" id="GO:0034361">
    <property type="term" value="C:very-low-density lipoprotein particle"/>
    <property type="evidence" value="ECO:0000318"/>
    <property type="project" value="GO_Central"/>
</dbReference>
<dbReference type="AlphaFoldDB" id="A0A5F8AAQ7"/>
<dbReference type="PaxDb" id="9544-ENSMMUP00000021208"/>
<organism evidence="16 17">
    <name type="scientific">Macaca mulatta</name>
    <name type="common">Rhesus macaque</name>
    <dbReference type="NCBI Taxonomy" id="9544"/>
    <lineage>
        <taxon>Eukaryota</taxon>
        <taxon>Metazoa</taxon>
        <taxon>Chordata</taxon>
        <taxon>Craniata</taxon>
        <taxon>Vertebrata</taxon>
        <taxon>Euteleostomi</taxon>
        <taxon>Mammalia</taxon>
        <taxon>Eutheria</taxon>
        <taxon>Euarchontoglires</taxon>
        <taxon>Primates</taxon>
        <taxon>Haplorrhini</taxon>
        <taxon>Catarrhini</taxon>
        <taxon>Cercopithecidae</taxon>
        <taxon>Cercopithecinae</taxon>
        <taxon>Macaca</taxon>
    </lineage>
</organism>
<dbReference type="Bgee" id="ENSMMUG00000060987">
    <property type="expression patterns" value="Expressed in ileum and 9 other cell types or tissues"/>
</dbReference>
<accession>A0A5F8AAQ7</accession>
<evidence type="ECO:0000313" key="16">
    <source>
        <dbReference type="Ensembl" id="ENSMMUP00000074005.1"/>
    </source>
</evidence>
<dbReference type="GO" id="GO:0010916">
    <property type="term" value="P:negative regulation of very-low-density lipoprotein particle clearance"/>
    <property type="evidence" value="ECO:0000318"/>
    <property type="project" value="GO_Central"/>
</dbReference>
<evidence type="ECO:0000256" key="6">
    <source>
        <dbReference type="ARBA" id="ARBA00022525"/>
    </source>
</evidence>
<evidence type="ECO:0000256" key="2">
    <source>
        <dbReference type="ARBA" id="ARBA00011008"/>
    </source>
</evidence>
<evidence type="ECO:0000256" key="12">
    <source>
        <dbReference type="ARBA" id="ARBA00031173"/>
    </source>
</evidence>
<dbReference type="GO" id="GO:0034366">
    <property type="term" value="C:spherical high-density lipoprotein particle"/>
    <property type="evidence" value="ECO:0000318"/>
    <property type="project" value="GO_Central"/>
</dbReference>
<dbReference type="InterPro" id="IPR038195">
    <property type="entry name" value="Apo_CIII_sf"/>
</dbReference>
<evidence type="ECO:0000256" key="10">
    <source>
        <dbReference type="ARBA" id="ARBA00023098"/>
    </source>
</evidence>
<dbReference type="GO" id="GO:0042157">
    <property type="term" value="P:lipoprotein metabolic process"/>
    <property type="evidence" value="ECO:0007669"/>
    <property type="project" value="InterPro"/>
</dbReference>
<dbReference type="GeneTree" id="ENSGT00940000165497"/>
<dbReference type="PANTHER" id="PTHR14225:SF0">
    <property type="entry name" value="APOLIPOPROTEIN C-III"/>
    <property type="match status" value="1"/>
</dbReference>
<keyword evidence="10" id="KW-0443">Lipid metabolism</keyword>
<evidence type="ECO:0000256" key="3">
    <source>
        <dbReference type="ARBA" id="ARBA00015570"/>
    </source>
</evidence>
<evidence type="ECO:0000256" key="15">
    <source>
        <dbReference type="SAM" id="SignalP"/>
    </source>
</evidence>
<evidence type="ECO:0000256" key="1">
    <source>
        <dbReference type="ARBA" id="ARBA00004613"/>
    </source>
</evidence>
<evidence type="ECO:0000313" key="17">
    <source>
        <dbReference type="Proteomes" id="UP000006718"/>
    </source>
</evidence>
<proteinExistence type="inferred from homology"/>
<keyword evidence="8" id="KW-0442">Lipid degradation</keyword>
<dbReference type="GO" id="GO:0010987">
    <property type="term" value="P:negative regulation of high-density lipoprotein particle clearance"/>
    <property type="evidence" value="ECO:0000318"/>
    <property type="project" value="GO_Central"/>
</dbReference>
<feature type="signal peptide" evidence="15">
    <location>
        <begin position="1"/>
        <end position="41"/>
    </location>
</feature>
<keyword evidence="14" id="KW-0812">Transmembrane</keyword>
<reference evidence="16" key="2">
    <citation type="submission" date="2019-01" db="EMBL/GenBank/DDBJ databases">
        <authorList>
            <person name="Graves T."/>
            <person name="Eichler E.E."/>
            <person name="Wilson R.K."/>
        </authorList>
    </citation>
    <scope>NUCLEOTIDE SEQUENCE [LARGE SCALE GENOMIC DNA]</scope>
    <source>
        <strain evidence="16">17573</strain>
    </source>
</reference>
<dbReference type="Gene3D" id="6.10.90.10">
    <property type="entry name" value="Apolipoprotein CIII"/>
    <property type="match status" value="1"/>
</dbReference>
<keyword evidence="9" id="KW-0445">Lipid transport</keyword>
<keyword evidence="11" id="KW-0850">VLDL</keyword>
<comment type="function">
    <text evidence="13">Component of triglyceride-rich very low density lipoproteins (VLDL) and high density lipoproteins (HDL) in plasma. Plays a multifaceted role in triglyceride homeostasis. Intracellularly, promotes hepatic very low density lipoprotein 1 (VLDL1) assembly and secretion; extracellularly, attenuates hydrolysis and clearance of triglyceride-rich lipoproteins (TRLs). Impairs the lipolysis of TRLs by inhibiting lipoprotein lipase and the hepatic uptake of TRLs by remnant receptors. Formed of several curved helices connected via semiflexible hinges, so that it can wrap tightly around the curved micelle surface and easily adapt to the different diameters of its natural binding partners.</text>
</comment>
<dbReference type="GO" id="GO:0010897">
    <property type="term" value="P:negative regulation of triglyceride catabolic process"/>
    <property type="evidence" value="ECO:0000318"/>
    <property type="project" value="GO_Central"/>
</dbReference>
<dbReference type="InParanoid" id="A0A5F8AAQ7"/>
<evidence type="ECO:0000256" key="9">
    <source>
        <dbReference type="ARBA" id="ARBA00023055"/>
    </source>
</evidence>
<evidence type="ECO:0000256" key="5">
    <source>
        <dbReference type="ARBA" id="ARBA00022513"/>
    </source>
</evidence>
<dbReference type="InterPro" id="IPR008403">
    <property type="entry name" value="Apo-CIII"/>
</dbReference>
<dbReference type="PANTHER" id="PTHR14225">
    <property type="entry name" value="APOLIPOPROTEIN C-III"/>
    <property type="match status" value="1"/>
</dbReference>
<protein>
    <recommendedName>
        <fullName evidence="3">Apolipoprotein C-III</fullName>
    </recommendedName>
    <alternativeName>
        <fullName evidence="12">Apolipoprotein C3</fullName>
    </alternativeName>
</protein>
<dbReference type="Ensembl" id="ENSMMUT00000085814.1">
    <property type="protein sequence ID" value="ENSMMUP00000074005.1"/>
    <property type="gene ID" value="ENSMMUG00000060987.1"/>
</dbReference>
<feature type="transmembrane region" description="Helical" evidence="14">
    <location>
        <begin position="153"/>
        <end position="184"/>
    </location>
</feature>
<name>A0A5F8AAQ7_MACMU</name>
<evidence type="ECO:0000256" key="13">
    <source>
        <dbReference type="ARBA" id="ARBA00045699"/>
    </source>
</evidence>
<keyword evidence="14" id="KW-0472">Membrane</keyword>
<reference evidence="17" key="1">
    <citation type="journal article" date="2007" name="Science">
        <title>Evolutionary and biomedical insights from the rhesus macaque genome.</title>
        <authorList>
            <person name="Gibbs R.A."/>
            <person name="Rogers J."/>
            <person name="Katze M.G."/>
            <person name="Bumgarner R."/>
            <person name="Weinstock G.M."/>
            <person name="Mardis E.R."/>
            <person name="Remington K.A."/>
            <person name="Strausberg R.L."/>
            <person name="Venter J.C."/>
            <person name="Wilson R.K."/>
            <person name="Batzer M.A."/>
            <person name="Bustamante C.D."/>
            <person name="Eichler E.E."/>
            <person name="Hahn M.W."/>
            <person name="Hardison R.C."/>
            <person name="Makova K.D."/>
            <person name="Miller W."/>
            <person name="Milosavljevic A."/>
            <person name="Palermo R.E."/>
            <person name="Siepel A."/>
            <person name="Sikela J.M."/>
            <person name="Attaway T."/>
            <person name="Bell S."/>
            <person name="Bernard K.E."/>
            <person name="Buhay C.J."/>
            <person name="Chandrabose M.N."/>
            <person name="Dao M."/>
            <person name="Davis C."/>
            <person name="Delehaunty K.D."/>
            <person name="Ding Y."/>
            <person name="Dinh H.H."/>
            <person name="Dugan-Rocha S."/>
            <person name="Fulton L.A."/>
            <person name="Gabisi R.A."/>
            <person name="Garner T.T."/>
            <person name="Godfrey J."/>
            <person name="Hawes A.C."/>
            <person name="Hernandez J."/>
            <person name="Hines S."/>
            <person name="Holder M."/>
            <person name="Hume J."/>
            <person name="Jhangiani S.N."/>
            <person name="Joshi V."/>
            <person name="Khan Z.M."/>
            <person name="Kirkness E.F."/>
            <person name="Cree A."/>
            <person name="Fowler R.G."/>
            <person name="Lee S."/>
            <person name="Lewis L.R."/>
            <person name="Li Z."/>
            <person name="Liu Y.-S."/>
            <person name="Moore S.M."/>
            <person name="Muzny D."/>
            <person name="Nazareth L.V."/>
            <person name="Ngo D.N."/>
            <person name="Okwuonu G.O."/>
            <person name="Pai G."/>
            <person name="Parker D."/>
            <person name="Paul H.A."/>
            <person name="Pfannkoch C."/>
            <person name="Pohl C.S."/>
            <person name="Rogers Y.-H.C."/>
            <person name="Ruiz S.J."/>
            <person name="Sabo A."/>
            <person name="Santibanez J."/>
            <person name="Schneider B.W."/>
            <person name="Smith S.M."/>
            <person name="Sodergren E."/>
            <person name="Svatek A.F."/>
            <person name="Utterback T.R."/>
            <person name="Vattathil S."/>
            <person name="Warren W."/>
            <person name="White C.S."/>
            <person name="Chinwalla A.T."/>
            <person name="Feng Y."/>
            <person name="Halpern A.L."/>
            <person name="Hillier L.W."/>
            <person name="Huang X."/>
            <person name="Minx P."/>
            <person name="Nelson J.O."/>
            <person name="Pepin K.H."/>
            <person name="Qin X."/>
            <person name="Sutton G.G."/>
            <person name="Venter E."/>
            <person name="Walenz B.P."/>
            <person name="Wallis J.W."/>
            <person name="Worley K.C."/>
            <person name="Yang S.-P."/>
            <person name="Jones S.M."/>
            <person name="Marra M.A."/>
            <person name="Rocchi M."/>
            <person name="Schein J.E."/>
            <person name="Baertsch R."/>
            <person name="Clarke L."/>
            <person name="Csuros M."/>
            <person name="Glasscock J."/>
            <person name="Harris R.A."/>
            <person name="Havlak P."/>
            <person name="Jackson A.R."/>
            <person name="Jiang H."/>
            <person name="Liu Y."/>
            <person name="Messina D.N."/>
            <person name="Shen Y."/>
            <person name="Song H.X.-Z."/>
            <person name="Wylie T."/>
            <person name="Zhang L."/>
            <person name="Birney E."/>
            <person name="Han K."/>
            <person name="Konkel M.K."/>
            <person name="Lee J."/>
            <person name="Smit A.F.A."/>
            <person name="Ullmer B."/>
            <person name="Wang H."/>
            <person name="Xing J."/>
            <person name="Burhans R."/>
            <person name="Cheng Z."/>
            <person name="Karro J.E."/>
            <person name="Ma J."/>
            <person name="Raney B."/>
            <person name="She X."/>
            <person name="Cox M.J."/>
            <person name="Demuth J.P."/>
            <person name="Dumas L.J."/>
            <person name="Han S.-G."/>
            <person name="Hopkins J."/>
            <person name="Karimpour-Fard A."/>
            <person name="Kim Y.H."/>
            <person name="Pollack J.R."/>
            <person name="Vinar T."/>
            <person name="Addo-Quaye C."/>
            <person name="Degenhardt J."/>
            <person name="Denby A."/>
            <person name="Hubisz M.J."/>
            <person name="Indap A."/>
            <person name="Kosiol C."/>
            <person name="Lahn B.T."/>
            <person name="Lawson H.A."/>
            <person name="Marklein A."/>
            <person name="Nielsen R."/>
            <person name="Vallender E.J."/>
            <person name="Clark A.G."/>
            <person name="Ferguson B."/>
            <person name="Hernandez R.D."/>
            <person name="Hirani K."/>
            <person name="Kehrer-Sawatzki H."/>
            <person name="Kolb J."/>
            <person name="Patil S."/>
            <person name="Pu L.-L."/>
            <person name="Ren Y."/>
            <person name="Smith D.G."/>
            <person name="Wheeler D.A."/>
            <person name="Schenck I."/>
            <person name="Ball E.V."/>
            <person name="Chen R."/>
            <person name="Cooper D.N."/>
            <person name="Giardine B."/>
            <person name="Hsu F."/>
            <person name="Kent W.J."/>
            <person name="Lesk A."/>
            <person name="Nelson D.L."/>
            <person name="O'brien W.E."/>
            <person name="Pruefer K."/>
            <person name="Stenson P.D."/>
            <person name="Wallace J.C."/>
            <person name="Ke H."/>
            <person name="Liu X.-M."/>
            <person name="Wang P."/>
            <person name="Xiang A.P."/>
            <person name="Yang F."/>
            <person name="Barber G.P."/>
            <person name="Haussler D."/>
            <person name="Karolchik D."/>
            <person name="Kern A.D."/>
            <person name="Kuhn R.M."/>
            <person name="Smith K.E."/>
            <person name="Zwieg A.S."/>
        </authorList>
    </citation>
    <scope>NUCLEOTIDE SEQUENCE [LARGE SCALE GENOMIC DNA]</scope>
    <source>
        <strain evidence="17">17573</strain>
    </source>
</reference>
<comment type="subcellular location">
    <subcellularLocation>
        <location evidence="1">Secreted</location>
    </subcellularLocation>
</comment>
<reference evidence="16" key="3">
    <citation type="submission" date="2025-08" db="UniProtKB">
        <authorList>
            <consortium name="Ensembl"/>
        </authorList>
    </citation>
    <scope>IDENTIFICATION</scope>
    <source>
        <strain evidence="16">17573</strain>
    </source>
</reference>
<dbReference type="GO" id="GO:0042632">
    <property type="term" value="P:cholesterol homeostasis"/>
    <property type="evidence" value="ECO:0000318"/>
    <property type="project" value="GO_Central"/>
</dbReference>
<reference evidence="16" key="4">
    <citation type="submission" date="2025-09" db="UniProtKB">
        <authorList>
            <consortium name="Ensembl"/>
        </authorList>
    </citation>
    <scope>IDENTIFICATION</scope>
    <source>
        <strain evidence="16">17573</strain>
    </source>
</reference>
<dbReference type="VEuPathDB" id="HostDB:ENSMMUG00000060987"/>
<dbReference type="Proteomes" id="UP000006718">
    <property type="component" value="Chromosome 14"/>
</dbReference>
<dbReference type="STRING" id="9544.ENSMMUP00000074005"/>
<keyword evidence="4" id="KW-0813">Transport</keyword>
<dbReference type="GO" id="GO:0055102">
    <property type="term" value="F:lipase inhibitor activity"/>
    <property type="evidence" value="ECO:0000318"/>
    <property type="project" value="GO_Central"/>
</dbReference>
<dbReference type="GO" id="GO:0006869">
    <property type="term" value="P:lipid transport"/>
    <property type="evidence" value="ECO:0007669"/>
    <property type="project" value="UniProtKB-KW"/>
</dbReference>
<dbReference type="GO" id="GO:0070328">
    <property type="term" value="P:triglyceride homeostasis"/>
    <property type="evidence" value="ECO:0000318"/>
    <property type="project" value="GO_Central"/>
</dbReference>
<dbReference type="GO" id="GO:0042627">
    <property type="term" value="C:chylomicron"/>
    <property type="evidence" value="ECO:0000318"/>
    <property type="project" value="GO_Central"/>
</dbReference>
<comment type="similarity">
    <text evidence="2">Belongs to the apolipoprotein C3 family.</text>
</comment>
<evidence type="ECO:0000256" key="11">
    <source>
        <dbReference type="ARBA" id="ARBA00023313"/>
    </source>
</evidence>
<dbReference type="GO" id="GO:0070653">
    <property type="term" value="F:high-density lipoprotein particle receptor binding"/>
    <property type="evidence" value="ECO:0000318"/>
    <property type="project" value="GO_Central"/>
</dbReference>
<feature type="chain" id="PRO_5023833971" description="Apolipoprotein C-III" evidence="15">
    <location>
        <begin position="42"/>
        <end position="256"/>
    </location>
</feature>
<dbReference type="GO" id="GO:0010989">
    <property type="term" value="P:negative regulation of low-density lipoprotein particle clearance"/>
    <property type="evidence" value="ECO:0000318"/>
    <property type="project" value="GO_Central"/>
</dbReference>
<evidence type="ECO:0000256" key="14">
    <source>
        <dbReference type="SAM" id="Phobius"/>
    </source>
</evidence>
<dbReference type="Pfam" id="PF05778">
    <property type="entry name" value="Apo-CIII"/>
    <property type="match status" value="1"/>
</dbReference>
<evidence type="ECO:0000256" key="4">
    <source>
        <dbReference type="ARBA" id="ARBA00022448"/>
    </source>
</evidence>
<dbReference type="GO" id="GO:0034363">
    <property type="term" value="C:intermediate-density lipoprotein particle"/>
    <property type="evidence" value="ECO:0000318"/>
    <property type="project" value="GO_Central"/>
</dbReference>
<keyword evidence="7 15" id="KW-0732">Signal</keyword>
<keyword evidence="17" id="KW-1185">Reference proteome</keyword>
<keyword evidence="6" id="KW-0964">Secreted</keyword>
<keyword evidence="5" id="KW-0162">Chylomicron</keyword>
<dbReference type="GO" id="GO:0005543">
    <property type="term" value="F:phospholipid binding"/>
    <property type="evidence" value="ECO:0000318"/>
    <property type="project" value="GO_Central"/>
</dbReference>
<dbReference type="GO" id="GO:0019433">
    <property type="term" value="P:triglyceride catabolic process"/>
    <property type="evidence" value="ECO:0000318"/>
    <property type="project" value="GO_Central"/>
</dbReference>
<keyword evidence="14" id="KW-1133">Transmembrane helix</keyword>
<evidence type="ECO:0000256" key="8">
    <source>
        <dbReference type="ARBA" id="ARBA00022963"/>
    </source>
</evidence>
<evidence type="ECO:0000256" key="7">
    <source>
        <dbReference type="ARBA" id="ARBA00022729"/>
    </source>
</evidence>
<sequence>MGAWVAPHRTIPCRNRGAMQPRVLLVAAVLSLLASARASEAEDTSLLGFMQDYMQHATKTAKDALTSVQESQVAQQARYTRWPPSPSLMPAPSIPTRPALVRSQQWNGGASLPWSCASLASSFLTGPLSGCCGRDDRVETAFLPGPSFLPRAVLGWAILALISIFLSFSFFFFSFLFFSFFFFFEMESPSVTQARVQWCDLSDLGSLQPLPPRFTPFSCLSLPSSWDYRRATTPSYFLYFSQRRGFPMLDRLVLNS</sequence>